<organism evidence="1 2">
    <name type="scientific">Stephania japonica</name>
    <dbReference type="NCBI Taxonomy" id="461633"/>
    <lineage>
        <taxon>Eukaryota</taxon>
        <taxon>Viridiplantae</taxon>
        <taxon>Streptophyta</taxon>
        <taxon>Embryophyta</taxon>
        <taxon>Tracheophyta</taxon>
        <taxon>Spermatophyta</taxon>
        <taxon>Magnoliopsida</taxon>
        <taxon>Ranunculales</taxon>
        <taxon>Menispermaceae</taxon>
        <taxon>Menispermoideae</taxon>
        <taxon>Cissampelideae</taxon>
        <taxon>Stephania</taxon>
    </lineage>
</organism>
<reference evidence="1 2" key="1">
    <citation type="submission" date="2024-01" db="EMBL/GenBank/DDBJ databases">
        <title>Genome assemblies of Stephania.</title>
        <authorList>
            <person name="Yang L."/>
        </authorList>
    </citation>
    <scope>NUCLEOTIDE SEQUENCE [LARGE SCALE GENOMIC DNA]</scope>
    <source>
        <strain evidence="1">QJT</strain>
        <tissue evidence="1">Leaf</tissue>
    </source>
</reference>
<evidence type="ECO:0000313" key="1">
    <source>
        <dbReference type="EMBL" id="KAK9109565.1"/>
    </source>
</evidence>
<evidence type="ECO:0000313" key="2">
    <source>
        <dbReference type="Proteomes" id="UP001417504"/>
    </source>
</evidence>
<dbReference type="Proteomes" id="UP001417504">
    <property type="component" value="Unassembled WGS sequence"/>
</dbReference>
<gene>
    <name evidence="1" type="ORF">Sjap_017625</name>
</gene>
<keyword evidence="2" id="KW-1185">Reference proteome</keyword>
<accession>A0AAP0I6I9</accession>
<dbReference type="AlphaFoldDB" id="A0AAP0I6I9"/>
<name>A0AAP0I6I9_9MAGN</name>
<sequence length="111" mass="11353">MRSTFLSLGKSLLSLENVLSSGQQNSKFENFVPQHPEAVVMASNSHCIWAGPDDHGTGYGFNGGDGGRSNCGSGSGGNGGYGCVSGCDSRYNCNKQGHFARDGCGGDGGGR</sequence>
<protein>
    <submittedName>
        <fullName evidence="1">Uncharacterized protein</fullName>
    </submittedName>
</protein>
<proteinExistence type="predicted"/>
<comment type="caution">
    <text evidence="1">The sequence shown here is derived from an EMBL/GenBank/DDBJ whole genome shotgun (WGS) entry which is preliminary data.</text>
</comment>
<dbReference type="EMBL" id="JBBNAE010000007">
    <property type="protein sequence ID" value="KAK9109565.1"/>
    <property type="molecule type" value="Genomic_DNA"/>
</dbReference>